<dbReference type="InterPro" id="IPR003689">
    <property type="entry name" value="ZIP"/>
</dbReference>
<keyword evidence="7" id="KW-1185">Reference proteome</keyword>
<dbReference type="PANTHER" id="PTHR11040">
    <property type="entry name" value="ZINC/IRON TRANSPORTER"/>
    <property type="match status" value="1"/>
</dbReference>
<protein>
    <submittedName>
        <fullName evidence="6">Zinc transporter ZupT</fullName>
    </submittedName>
</protein>
<dbReference type="Proteomes" id="UP000605670">
    <property type="component" value="Unassembled WGS sequence"/>
</dbReference>
<evidence type="ECO:0000313" key="7">
    <source>
        <dbReference type="Proteomes" id="UP000605670"/>
    </source>
</evidence>
<dbReference type="AlphaFoldDB" id="A0A917BCA1"/>
<evidence type="ECO:0000256" key="1">
    <source>
        <dbReference type="ARBA" id="ARBA00004141"/>
    </source>
</evidence>
<keyword evidence="2 5" id="KW-0812">Transmembrane</keyword>
<organism evidence="6 7">
    <name type="scientific">Ornithinimicrobium tianjinense</name>
    <dbReference type="NCBI Taxonomy" id="1195761"/>
    <lineage>
        <taxon>Bacteria</taxon>
        <taxon>Bacillati</taxon>
        <taxon>Actinomycetota</taxon>
        <taxon>Actinomycetes</taxon>
        <taxon>Micrococcales</taxon>
        <taxon>Ornithinimicrobiaceae</taxon>
        <taxon>Ornithinimicrobium</taxon>
    </lineage>
</organism>
<keyword evidence="3 5" id="KW-1133">Transmembrane helix</keyword>
<dbReference type="GO" id="GO:0016020">
    <property type="term" value="C:membrane"/>
    <property type="evidence" value="ECO:0007669"/>
    <property type="project" value="UniProtKB-SubCell"/>
</dbReference>
<evidence type="ECO:0000256" key="2">
    <source>
        <dbReference type="ARBA" id="ARBA00022692"/>
    </source>
</evidence>
<dbReference type="EMBL" id="BMEM01000001">
    <property type="protein sequence ID" value="GGF36809.1"/>
    <property type="molecule type" value="Genomic_DNA"/>
</dbReference>
<feature type="transmembrane region" description="Helical" evidence="5">
    <location>
        <begin position="28"/>
        <end position="50"/>
    </location>
</feature>
<dbReference type="GO" id="GO:0005385">
    <property type="term" value="F:zinc ion transmembrane transporter activity"/>
    <property type="evidence" value="ECO:0007669"/>
    <property type="project" value="TreeGrafter"/>
</dbReference>
<feature type="transmembrane region" description="Helical" evidence="5">
    <location>
        <begin position="224"/>
        <end position="244"/>
    </location>
</feature>
<evidence type="ECO:0000256" key="5">
    <source>
        <dbReference type="SAM" id="Phobius"/>
    </source>
</evidence>
<name>A0A917BCA1_9MICO</name>
<feature type="transmembrane region" description="Helical" evidence="5">
    <location>
        <begin position="256"/>
        <end position="275"/>
    </location>
</feature>
<accession>A0A917BCA1</accession>
<evidence type="ECO:0000256" key="3">
    <source>
        <dbReference type="ARBA" id="ARBA00022989"/>
    </source>
</evidence>
<evidence type="ECO:0000256" key="4">
    <source>
        <dbReference type="ARBA" id="ARBA00023136"/>
    </source>
</evidence>
<dbReference type="NCBIfam" id="NF003243">
    <property type="entry name" value="PRK04201.1"/>
    <property type="match status" value="1"/>
</dbReference>
<proteinExistence type="predicted"/>
<feature type="transmembrane region" description="Helical" evidence="5">
    <location>
        <begin position="196"/>
        <end position="218"/>
    </location>
</feature>
<reference evidence="6" key="1">
    <citation type="journal article" date="2014" name="Int. J. Syst. Evol. Microbiol.">
        <title>Complete genome sequence of Corynebacterium casei LMG S-19264T (=DSM 44701T), isolated from a smear-ripened cheese.</title>
        <authorList>
            <consortium name="US DOE Joint Genome Institute (JGI-PGF)"/>
            <person name="Walter F."/>
            <person name="Albersmeier A."/>
            <person name="Kalinowski J."/>
            <person name="Ruckert C."/>
        </authorList>
    </citation>
    <scope>NUCLEOTIDE SEQUENCE</scope>
    <source>
        <strain evidence="6">CGMCC 1.12160</strain>
    </source>
</reference>
<comment type="subcellular location">
    <subcellularLocation>
        <location evidence="1">Membrane</location>
        <topology evidence="1">Multi-pass membrane protein</topology>
    </subcellularLocation>
</comment>
<evidence type="ECO:0000313" key="6">
    <source>
        <dbReference type="EMBL" id="GGF36809.1"/>
    </source>
</evidence>
<reference evidence="6" key="2">
    <citation type="submission" date="2020-09" db="EMBL/GenBank/DDBJ databases">
        <authorList>
            <person name="Sun Q."/>
            <person name="Zhou Y."/>
        </authorList>
    </citation>
    <scope>NUCLEOTIDE SEQUENCE</scope>
    <source>
        <strain evidence="6">CGMCC 1.12160</strain>
    </source>
</reference>
<feature type="transmembrane region" description="Helical" evidence="5">
    <location>
        <begin position="70"/>
        <end position="91"/>
    </location>
</feature>
<gene>
    <name evidence="6" type="primary">zupT</name>
    <name evidence="6" type="ORF">GCM10011366_00540</name>
</gene>
<comment type="caution">
    <text evidence="6">The sequence shown here is derived from an EMBL/GenBank/DDBJ whole genome shotgun (WGS) entry which is preliminary data.</text>
</comment>
<sequence>MTLALVVALLAGLSTVLGGWLGTRQELLRRQVLAAALAFAAGLMIAISVVEIAPQSAIALREVVGPTRSLLWVGAVMVVGWLLVVLIDLVIPHDVNPSEIEGDEGHLHRGHDHGLPFVPGVDDEDRGLLRSGMLLAAVVGLHNLPEGLATFMSTLQDPTAGITLAVAIAIHNVPEGVAVAAPIFAATASRARALTWATLSGLAEPVGAVVGYLLLRAILPEEWLILSLTLVAGMMLAVSFKELLPAARRYETHYSQSLVGFFLGAVVMVLSLVLLTL</sequence>
<keyword evidence="4 5" id="KW-0472">Membrane</keyword>
<dbReference type="Pfam" id="PF02535">
    <property type="entry name" value="Zip"/>
    <property type="match status" value="1"/>
</dbReference>
<dbReference type="PANTHER" id="PTHR11040:SF205">
    <property type="entry name" value="ZINC TRANSPORTER ZUPT"/>
    <property type="match status" value="1"/>
</dbReference>